<protein>
    <recommendedName>
        <fullName evidence="2">DUF4421 domain-containing protein</fullName>
    </recommendedName>
</protein>
<sequence>MLRSKRHTPLSRLGRTVLLAAVLLLHAAALAQRPKLSKLPKLPKLPKVKMPHIGFLQQPDSALRRQYIREFGHWKTGRLVLSTRNLQFELRSRTRRDAFIQFRPSSSTTLGVAGYSRRLGLELGFKLPTSGERQKRFGNSRIVDWSTTFYGDQFGADAFFQRYRGYYVRNGYAVDSLWRRGNPYPRYSNLAAFHLGGNIYHVFNHNRFSYRAAFTQMERQVKSAGSFLLMTSVAIMNFSNEGQAFIPSRRLPGYNNNNLGYARFYNLALAPGYGHTFVRDRLYVSLSLFMGFGLQHQRYRMNDRIENVGQVFRKYNMRLATGYFGEVFYGGAGLLLDNSSSRVQDLVLAVSTPSLRLFAGVRF</sequence>
<accession>A0A6J4IAF5</accession>
<organism evidence="1">
    <name type="scientific">uncultured Cytophagales bacterium</name>
    <dbReference type="NCBI Taxonomy" id="158755"/>
    <lineage>
        <taxon>Bacteria</taxon>
        <taxon>Pseudomonadati</taxon>
        <taxon>Bacteroidota</taxon>
        <taxon>Sphingobacteriia</taxon>
        <taxon>Sphingobacteriales</taxon>
        <taxon>environmental samples</taxon>
    </lineage>
</organism>
<dbReference type="EMBL" id="CADCTQ010000154">
    <property type="protein sequence ID" value="CAA9244780.1"/>
    <property type="molecule type" value="Genomic_DNA"/>
</dbReference>
<evidence type="ECO:0000313" key="1">
    <source>
        <dbReference type="EMBL" id="CAA9244780.1"/>
    </source>
</evidence>
<reference evidence="1" key="1">
    <citation type="submission" date="2020-02" db="EMBL/GenBank/DDBJ databases">
        <authorList>
            <person name="Meier V. D."/>
        </authorList>
    </citation>
    <scope>NUCLEOTIDE SEQUENCE</scope>
    <source>
        <strain evidence="1">AVDCRST_MAG56</strain>
    </source>
</reference>
<evidence type="ECO:0008006" key="2">
    <source>
        <dbReference type="Google" id="ProtNLM"/>
    </source>
</evidence>
<gene>
    <name evidence="1" type="ORF">AVDCRST_MAG56-1663</name>
</gene>
<name>A0A6J4IAF5_9SPHI</name>
<proteinExistence type="predicted"/>
<dbReference type="Pfam" id="PF14391">
    <property type="entry name" value="DUF4421"/>
    <property type="match status" value="1"/>
</dbReference>
<dbReference type="AlphaFoldDB" id="A0A6J4IAF5"/>
<dbReference type="InterPro" id="IPR025535">
    <property type="entry name" value="DUF4421"/>
</dbReference>